<dbReference type="AlphaFoldDB" id="A0A4Y6U6K3"/>
<feature type="compositionally biased region" description="Basic and acidic residues" evidence="1">
    <location>
        <begin position="218"/>
        <end position="227"/>
    </location>
</feature>
<dbReference type="RefSeq" id="WP_141442625.1">
    <property type="nucleotide sequence ID" value="NZ_CP038231.1"/>
</dbReference>
<dbReference type="GO" id="GO:0003677">
    <property type="term" value="F:DNA binding"/>
    <property type="evidence" value="ECO:0007669"/>
    <property type="project" value="InterPro"/>
</dbReference>
<feature type="region of interest" description="Disordered" evidence="1">
    <location>
        <begin position="218"/>
        <end position="240"/>
    </location>
</feature>
<evidence type="ECO:0000313" key="3">
    <source>
        <dbReference type="Proteomes" id="UP000318709"/>
    </source>
</evidence>
<dbReference type="GO" id="GO:0006355">
    <property type="term" value="P:regulation of DNA-templated transcription"/>
    <property type="evidence" value="ECO:0007669"/>
    <property type="project" value="InterPro"/>
</dbReference>
<sequence length="298" mass="31991">MSLTLTPQQASSDLTLTLDEVATRLDVPAADLRQWRDSPLGAAFPGLDMGDGTALYDEGDEAAIKRIADLKQQNQSTMDIMMTLQREGRLPASAVSAADGEVPAGQSERFTNPAGEKGLDAVEEAVEATGSMPSSAAPPSEVPEAVPGSTFQERLVAAHQARMRERTMGQTLEGQLQQALADINEENTRLQQVLSERHSQHEAALASLEAQLETLRDQGERDRREADGAQARLSSLEESLAEARQEAEALRAQLSENDQAKEAILANQARLVETNSQLRSGLEAVLGEIASLRAVLAS</sequence>
<feature type="compositionally biased region" description="Low complexity" evidence="1">
    <location>
        <begin position="229"/>
        <end position="238"/>
    </location>
</feature>
<reference evidence="2 3" key="1">
    <citation type="submission" date="2019-03" db="EMBL/GenBank/DDBJ databases">
        <title>The complete genome sequence of Swingsia_sp. F3b2 LMG30590(T).</title>
        <authorList>
            <person name="Chua K.-O."/>
            <person name="Chan K.-G."/>
            <person name="See-Too W.-S."/>
        </authorList>
    </citation>
    <scope>NUCLEOTIDE SEQUENCE [LARGE SCALE GENOMIC DNA]</scope>
    <source>
        <strain evidence="2 3">F3b2</strain>
    </source>
</reference>
<name>A0A4Y6U6K3_9PROT</name>
<dbReference type="EMBL" id="CP038231">
    <property type="protein sequence ID" value="QDH12983.1"/>
    <property type="molecule type" value="Genomic_DNA"/>
</dbReference>
<protein>
    <recommendedName>
        <fullName evidence="4">HTH merR-type domain-containing protein</fullName>
    </recommendedName>
</protein>
<keyword evidence="3" id="KW-1185">Reference proteome</keyword>
<dbReference type="KEGG" id="swf:E3E12_00835"/>
<evidence type="ECO:0000313" key="2">
    <source>
        <dbReference type="EMBL" id="QDH12983.1"/>
    </source>
</evidence>
<evidence type="ECO:0000256" key="1">
    <source>
        <dbReference type="SAM" id="MobiDB-lite"/>
    </source>
</evidence>
<proteinExistence type="predicted"/>
<gene>
    <name evidence="2" type="ORF">E3E12_00835</name>
</gene>
<organism evidence="2 3">
    <name type="scientific">Formicincola oecophyllae</name>
    <dbReference type="NCBI Taxonomy" id="2558361"/>
    <lineage>
        <taxon>Bacteria</taxon>
        <taxon>Pseudomonadati</taxon>
        <taxon>Pseudomonadota</taxon>
        <taxon>Alphaproteobacteria</taxon>
        <taxon>Acetobacterales</taxon>
        <taxon>Acetobacteraceae</taxon>
        <taxon>Formicincola</taxon>
    </lineage>
</organism>
<accession>A0A4Y6U6K3</accession>
<evidence type="ECO:0008006" key="4">
    <source>
        <dbReference type="Google" id="ProtNLM"/>
    </source>
</evidence>
<dbReference type="Proteomes" id="UP000318709">
    <property type="component" value="Chromosome"/>
</dbReference>